<accession>A0ABS7PRU1</accession>
<evidence type="ECO:0000313" key="4">
    <source>
        <dbReference type="Proteomes" id="UP000706039"/>
    </source>
</evidence>
<feature type="transmembrane region" description="Helical" evidence="1">
    <location>
        <begin position="542"/>
        <end position="561"/>
    </location>
</feature>
<evidence type="ECO:0000259" key="2">
    <source>
        <dbReference type="Pfam" id="PF00144"/>
    </source>
</evidence>
<dbReference type="InterPro" id="IPR012338">
    <property type="entry name" value="Beta-lactam/transpept-like"/>
</dbReference>
<dbReference type="Proteomes" id="UP000706039">
    <property type="component" value="Unassembled WGS sequence"/>
</dbReference>
<reference evidence="3 4" key="1">
    <citation type="submission" date="2021-08" db="EMBL/GenBank/DDBJ databases">
        <authorList>
            <person name="Tuo L."/>
        </authorList>
    </citation>
    <scope>NUCLEOTIDE SEQUENCE [LARGE SCALE GENOMIC DNA]</scope>
    <source>
        <strain evidence="3 4">JCM 31229</strain>
    </source>
</reference>
<feature type="domain" description="Beta-lactamase-related" evidence="2">
    <location>
        <begin position="7"/>
        <end position="318"/>
    </location>
</feature>
<organism evidence="3 4">
    <name type="scientific">Sphingomonas colocasiae</name>
    <dbReference type="NCBI Taxonomy" id="1848973"/>
    <lineage>
        <taxon>Bacteria</taxon>
        <taxon>Pseudomonadati</taxon>
        <taxon>Pseudomonadota</taxon>
        <taxon>Alphaproteobacteria</taxon>
        <taxon>Sphingomonadales</taxon>
        <taxon>Sphingomonadaceae</taxon>
        <taxon>Sphingomonas</taxon>
    </lineage>
</organism>
<dbReference type="SUPFAM" id="SSF56601">
    <property type="entry name" value="beta-lactamase/transpeptidase-like"/>
    <property type="match status" value="1"/>
</dbReference>
<gene>
    <name evidence="3" type="ORF">K7G82_13910</name>
</gene>
<sequence length="601" mass="65448">MPFALAKSDIAGAVVVVVKDGRILAQRGYGFADVAKRRRVDPAATLFRPGSVGKLFTWTAVMQLVEQGKLDLDADVNRYLDFRIPPRAGKPITLRHLMTHTAGFEEQAKEIMGTDPGRVVPYQTMLKRWTPERVYREGSTPAYSNYGAALAGYIVERVAGEPYDDYIERHIFAPLGMARSTMRQPLPARFRPHMATGYSLASGKPTAFEFLGPAPAGSLTATGADMGRFMIAHLNGGSTDTGRILAPETMLLMHDSVTHPIPGLNGMALGFYEANINGRRVIGHGGDTSVFHSELQLFRNEGVGIFVSFNSTGREGGSSVLRTALFEDFADRYFPGPGDDRRADPATARAQAQQLAGTWSISRRSHSGFLAIVDLIGQVTVSIDSEGRLIVPFATGANGQPRRWTPVAPFLWRDPDSHAYFGARVENGVPVRIGVSDFAPVMVFDRTPWHRSSAWLRPMLLAGIAALLITVILWPVTALVRRRYGAALSFAGRERLAYRLVRIAAALALLAVLGWVVLLSAMLGDIGNLASPFDPALLAAQLFGWLAFVGGGAIAAWNVALALRGRRHWSAKLWSIVLLLAFLTLIWIGAVFRLLAIGTNY</sequence>
<evidence type="ECO:0000313" key="3">
    <source>
        <dbReference type="EMBL" id="MBY8823395.1"/>
    </source>
</evidence>
<keyword evidence="1" id="KW-0812">Transmembrane</keyword>
<proteinExistence type="predicted"/>
<dbReference type="InterPro" id="IPR050491">
    <property type="entry name" value="AmpC-like"/>
</dbReference>
<name>A0ABS7PRU1_9SPHN</name>
<dbReference type="PANTHER" id="PTHR46825:SF9">
    <property type="entry name" value="BETA-LACTAMASE-RELATED DOMAIN-CONTAINING PROTEIN"/>
    <property type="match status" value="1"/>
</dbReference>
<feature type="transmembrane region" description="Helical" evidence="1">
    <location>
        <begin position="500"/>
        <end position="522"/>
    </location>
</feature>
<dbReference type="InterPro" id="IPR001466">
    <property type="entry name" value="Beta-lactam-related"/>
</dbReference>
<feature type="transmembrane region" description="Helical" evidence="1">
    <location>
        <begin position="455"/>
        <end position="480"/>
    </location>
</feature>
<keyword evidence="4" id="KW-1185">Reference proteome</keyword>
<evidence type="ECO:0000256" key="1">
    <source>
        <dbReference type="SAM" id="Phobius"/>
    </source>
</evidence>
<feature type="transmembrane region" description="Helical" evidence="1">
    <location>
        <begin position="573"/>
        <end position="596"/>
    </location>
</feature>
<dbReference type="PANTHER" id="PTHR46825">
    <property type="entry name" value="D-ALANYL-D-ALANINE-CARBOXYPEPTIDASE/ENDOPEPTIDASE AMPH"/>
    <property type="match status" value="1"/>
</dbReference>
<keyword evidence="1" id="KW-0472">Membrane</keyword>
<comment type="caution">
    <text evidence="3">The sequence shown here is derived from an EMBL/GenBank/DDBJ whole genome shotgun (WGS) entry which is preliminary data.</text>
</comment>
<dbReference type="Pfam" id="PF00144">
    <property type="entry name" value="Beta-lactamase"/>
    <property type="match status" value="1"/>
</dbReference>
<dbReference type="Gene3D" id="3.40.710.10">
    <property type="entry name" value="DD-peptidase/beta-lactamase superfamily"/>
    <property type="match status" value="1"/>
</dbReference>
<dbReference type="EMBL" id="JAINVV010000006">
    <property type="protein sequence ID" value="MBY8823395.1"/>
    <property type="molecule type" value="Genomic_DNA"/>
</dbReference>
<keyword evidence="1" id="KW-1133">Transmembrane helix</keyword>
<protein>
    <submittedName>
        <fullName evidence="3">Beta-lactamase family protein</fullName>
    </submittedName>
</protein>